<feature type="region of interest" description="Disordered" evidence="1">
    <location>
        <begin position="1"/>
        <end position="74"/>
    </location>
</feature>
<dbReference type="EMBL" id="CAJNDS010002263">
    <property type="protein sequence ID" value="CAE7400100.1"/>
    <property type="molecule type" value="Genomic_DNA"/>
</dbReference>
<proteinExistence type="predicted"/>
<dbReference type="AlphaFoldDB" id="A0A812QRJ5"/>
<keyword evidence="3" id="KW-1185">Reference proteome</keyword>
<accession>A0A812QRJ5</accession>
<organism evidence="2 3">
    <name type="scientific">Symbiodinium natans</name>
    <dbReference type="NCBI Taxonomy" id="878477"/>
    <lineage>
        <taxon>Eukaryota</taxon>
        <taxon>Sar</taxon>
        <taxon>Alveolata</taxon>
        <taxon>Dinophyceae</taxon>
        <taxon>Suessiales</taxon>
        <taxon>Symbiodiniaceae</taxon>
        <taxon>Symbiodinium</taxon>
    </lineage>
</organism>
<comment type="caution">
    <text evidence="2">The sequence shown here is derived from an EMBL/GenBank/DDBJ whole genome shotgun (WGS) entry which is preliminary data.</text>
</comment>
<dbReference type="OrthoDB" id="10281238at2759"/>
<reference evidence="2" key="1">
    <citation type="submission" date="2021-02" db="EMBL/GenBank/DDBJ databases">
        <authorList>
            <person name="Dougan E. K."/>
            <person name="Rhodes N."/>
            <person name="Thang M."/>
            <person name="Chan C."/>
        </authorList>
    </citation>
    <scope>NUCLEOTIDE SEQUENCE</scope>
</reference>
<name>A0A812QRJ5_9DINO</name>
<evidence type="ECO:0000256" key="1">
    <source>
        <dbReference type="SAM" id="MobiDB-lite"/>
    </source>
</evidence>
<evidence type="ECO:0000313" key="2">
    <source>
        <dbReference type="EMBL" id="CAE7400100.1"/>
    </source>
</evidence>
<gene>
    <name evidence="2" type="ORF">SNAT2548_LOCUS21783</name>
</gene>
<dbReference type="Proteomes" id="UP000604046">
    <property type="component" value="Unassembled WGS sequence"/>
</dbReference>
<evidence type="ECO:0000313" key="3">
    <source>
        <dbReference type="Proteomes" id="UP000604046"/>
    </source>
</evidence>
<protein>
    <submittedName>
        <fullName evidence="2">Uncharacterized protein</fullName>
    </submittedName>
</protein>
<feature type="compositionally biased region" description="Polar residues" evidence="1">
    <location>
        <begin position="25"/>
        <end position="37"/>
    </location>
</feature>
<sequence>MKKLDFEECEFQNSEKKSADLSVCASHTNPMNDNDMSGTPGYIAKYYSGPPSAPNGYPMPGSKDDDTDPDNAPKTDVKACVSTCCKHPPADGWEKVEDKTVALAKATTPATVRLPSGTFAIAQLPESLRSQVDPDNLPPCGFCGTETIKGADKLIKCFSCWGKCCDPAGVTACADKNKGQDPTCKDETSMSLLSLSSGLASGAVTSQHAKAFSASITATRRSEEPISHSKKWQKLLARARHQIAARLRRV</sequence>